<gene>
    <name evidence="4" type="ORF">SVIM_LOCUS511973</name>
</gene>
<evidence type="ECO:0000256" key="2">
    <source>
        <dbReference type="SAM" id="MobiDB-lite"/>
    </source>
</evidence>
<organism evidence="4">
    <name type="scientific">Salix viminalis</name>
    <name type="common">Common osier</name>
    <name type="synonym">Basket willow</name>
    <dbReference type="NCBI Taxonomy" id="40686"/>
    <lineage>
        <taxon>Eukaryota</taxon>
        <taxon>Viridiplantae</taxon>
        <taxon>Streptophyta</taxon>
        <taxon>Embryophyta</taxon>
        <taxon>Tracheophyta</taxon>
        <taxon>Spermatophyta</taxon>
        <taxon>Magnoliopsida</taxon>
        <taxon>eudicotyledons</taxon>
        <taxon>Gunneridae</taxon>
        <taxon>Pentapetalae</taxon>
        <taxon>rosids</taxon>
        <taxon>fabids</taxon>
        <taxon>Malpighiales</taxon>
        <taxon>Salicaceae</taxon>
        <taxon>Saliceae</taxon>
        <taxon>Salix</taxon>
    </lineage>
</organism>
<evidence type="ECO:0000256" key="1">
    <source>
        <dbReference type="SAM" id="Coils"/>
    </source>
</evidence>
<dbReference type="PANTHER" id="PTHR46740:SF1">
    <property type="entry name" value="DYAD PROTEIN"/>
    <property type="match status" value="1"/>
</dbReference>
<protein>
    <recommendedName>
        <fullName evidence="3">PTC1-like winged helix-turn-helix domain-containing protein</fullName>
    </recommendedName>
</protein>
<dbReference type="GO" id="GO:0007131">
    <property type="term" value="P:reciprocal meiotic recombination"/>
    <property type="evidence" value="ECO:0007669"/>
    <property type="project" value="InterPro"/>
</dbReference>
<evidence type="ECO:0000313" key="4">
    <source>
        <dbReference type="EMBL" id="VFU66151.1"/>
    </source>
</evidence>
<proteinExistence type="predicted"/>
<reference evidence="4" key="1">
    <citation type="submission" date="2019-03" db="EMBL/GenBank/DDBJ databases">
        <authorList>
            <person name="Mank J."/>
            <person name="Almeida P."/>
        </authorList>
    </citation>
    <scope>NUCLEOTIDE SEQUENCE</scope>
    <source>
        <strain evidence="4">78183</strain>
    </source>
</reference>
<dbReference type="GO" id="GO:0051177">
    <property type="term" value="P:meiotic sister chromatid cohesion"/>
    <property type="evidence" value="ECO:0007669"/>
    <property type="project" value="InterPro"/>
</dbReference>
<dbReference type="AlphaFoldDB" id="A0A6N2NKC1"/>
<name>A0A6N2NKC1_SALVM</name>
<dbReference type="EMBL" id="CAADRP010002329">
    <property type="protein sequence ID" value="VFU66151.1"/>
    <property type="molecule type" value="Genomic_DNA"/>
</dbReference>
<sequence>MNGAVEAANKNVKKIIQKMVLMSLEVEISSLKVLIDYELEEAKWAKVRYEQLNLINKKKIVAIFHHQLYQRRIAKLYEKKVNFKGHFTIKHLLFGYGVVCFLMSQSYKGSGKEPNTSYAVNVFICCGEHGVSFVLRLSLWFIFTGSSELHESCGRGDESTKKGACLLEIKRTGMIQWGVSRHIEFIDSVGGNNPQFPPAVVEHEQDPQPPSAIVEHGQKNTQLQKSNPQFPSSLVKEELKVGEAGTESSVLPKAKKRKCHALSEHREAQAVRHAKTKQTSLVYKRKQIKRENSISAKKENVKDRWSVDRYNLAEKSMLDVMKAEGAVFENPISRSALRTVARKRIGDTGLLDHLLKHIDGKVAPGGIERFRRCYNTQGIMEYWLESADLVKIKQEAGVPDPNYVHPSWYRPGNVSQDSVSAKELTLLRDEVSKMKRDMEELVSKNQEQHQDNQIGDIYKEFVEWRDKTDQRLTGISNSLGGLQNMYKDLMTWKSKTEQQLKEISNSLSSMQASKQCTTLNPISERWEDWLESTNLDNIHGEDLAPWLENTDLVNFKHNVSLQEQETYNTTQPWLKNYDNPSQEPVCAGELELLKEEIAKMKRDVQELVPKRMEEDQANMTPDSSATANSKSELDNSFSFFQEMFKDLGNWRVQMEQQMLEISNAVNTLQASKQYIT</sequence>
<keyword evidence="1" id="KW-0175">Coiled coil</keyword>
<feature type="coiled-coil region" evidence="1">
    <location>
        <begin position="424"/>
        <end position="451"/>
    </location>
</feature>
<dbReference type="PANTHER" id="PTHR46740">
    <property type="entry name" value="PROTEIN DYAD"/>
    <property type="match status" value="1"/>
</dbReference>
<dbReference type="InterPro" id="IPR059080">
    <property type="entry name" value="WHD_PTC1"/>
</dbReference>
<accession>A0A6N2NKC1</accession>
<feature type="region of interest" description="Disordered" evidence="2">
    <location>
        <begin position="611"/>
        <end position="630"/>
    </location>
</feature>
<feature type="compositionally biased region" description="Polar residues" evidence="2">
    <location>
        <begin position="617"/>
        <end position="630"/>
    </location>
</feature>
<feature type="domain" description="PTC1-like winged helix-turn-helix" evidence="3">
    <location>
        <begin position="304"/>
        <end position="386"/>
    </location>
</feature>
<dbReference type="Pfam" id="PF25874">
    <property type="entry name" value="WHD_plant_repro"/>
    <property type="match status" value="1"/>
</dbReference>
<evidence type="ECO:0000259" key="3">
    <source>
        <dbReference type="Pfam" id="PF25874"/>
    </source>
</evidence>
<dbReference type="InterPro" id="IPR044221">
    <property type="entry name" value="DYAD/AMEIOTIC1"/>
</dbReference>